<feature type="region of interest" description="Disordered" evidence="1">
    <location>
        <begin position="605"/>
        <end position="624"/>
    </location>
</feature>
<dbReference type="RefSeq" id="WP_175600994.1">
    <property type="nucleotide sequence ID" value="NZ_JABWGO010000002.1"/>
</dbReference>
<dbReference type="Gene3D" id="3.40.109.10">
    <property type="entry name" value="NADH Oxidase"/>
    <property type="match status" value="2"/>
</dbReference>
<dbReference type="AlphaFoldDB" id="A0A7Y6INM4"/>
<comment type="caution">
    <text evidence="2">The sequence shown here is derived from an EMBL/GenBank/DDBJ whole genome shotgun (WGS) entry which is preliminary data.</text>
</comment>
<accession>A0A7Y6INM4</accession>
<dbReference type="GO" id="GO:0016491">
    <property type="term" value="F:oxidoreductase activity"/>
    <property type="evidence" value="ECO:0007669"/>
    <property type="project" value="InterPro"/>
</dbReference>
<dbReference type="EMBL" id="JABWGO010000002">
    <property type="protein sequence ID" value="NUW41502.1"/>
    <property type="molecule type" value="Genomic_DNA"/>
</dbReference>
<evidence type="ECO:0000313" key="2">
    <source>
        <dbReference type="EMBL" id="NUW41502.1"/>
    </source>
</evidence>
<protein>
    <recommendedName>
        <fullName evidence="4">SagB-type dehydrogenase domain-containing protein</fullName>
    </recommendedName>
</protein>
<evidence type="ECO:0008006" key="4">
    <source>
        <dbReference type="Google" id="ProtNLM"/>
    </source>
</evidence>
<reference evidence="2 3" key="1">
    <citation type="submission" date="2020-06" db="EMBL/GenBank/DDBJ databases">
        <authorList>
            <person name="Chanama M."/>
        </authorList>
    </citation>
    <scope>NUCLEOTIDE SEQUENCE [LARGE SCALE GENOMIC DNA]</scope>
    <source>
        <strain evidence="2 3">TBRC6557</strain>
    </source>
</reference>
<gene>
    <name evidence="2" type="ORF">HT134_15340</name>
</gene>
<name>A0A7Y6INM4_9ACTN</name>
<sequence>MNTESPMDARRISAAMAKDPQLSLPERLKVVDGLVFADVGDGGLLVEGTPTPQLFGGRHVPFTRRLLQALDGERTHAEVAAHLGLPDSRTVETALALLYSCGVLECGGDPDGADLLRQTSVPRRVVTYLSRNVSSTRNRPSGVRAALGLAATPALVLGRPSALRSALAGALTADGVASVTERDLDEAGELPPSSIAVVIDDGTMDLDGLVPFDDRVRAGSGRWFLVSLTGSGAARISPVFENGWSGCLHCYRAQQSLPRTRAAVELPPWHGDFLAGLLGNQVCRLAGGVQELYGESAVTVVDFEAWTCEEEMFVQLPGCSMCLPGTKPLEEDDLAVVAFEQEVTQPPRRYIASSTHQKHYSMANVELAFLDRVRDWPTAESADPDLLALLHHAFGVREVLSGSPASPPARRRWAPTGGNLGSPTAFVLPAAGNGLDLDPVVHVYDGVTNALLRGLTGVGAEQIGEVVNLPGAPLDALVVLTGDAFKLMEKYHNFGYKIVNADAGVATWQLARLAQGMGVTVTAADTWDDGLLADLLDVDPQQTPITAVLALGRGERDAAALEAARRAAAATGLGGRTESSGDAPRTRAGAPFRVREIVEELIGRSHAPGHGGTRLTEDPAGTSGPGIAVPPAGPAVMEPMEFLNRRQSTRFFGADGISQEAMAGVLRAPAAARRALATGPLVPGIRLLAAVYAVEGLAPGLYEVRPDGGALHPLAPLPPAREWLLQDEFADGALITVVTCDLPQVARGGSHAHRLVLHQAGVAAHSMWLAAGELGLVGSIFGGLVPWGVPLPEFRPGGRHSPLLGFACGTPLGDAAGKWGMAGG</sequence>
<evidence type="ECO:0000313" key="3">
    <source>
        <dbReference type="Proteomes" id="UP000546126"/>
    </source>
</evidence>
<dbReference type="Gene3D" id="3.40.50.720">
    <property type="entry name" value="NAD(P)-binding Rossmann-like Domain"/>
    <property type="match status" value="1"/>
</dbReference>
<keyword evidence="3" id="KW-1185">Reference proteome</keyword>
<proteinExistence type="predicted"/>
<dbReference type="SUPFAM" id="SSF55469">
    <property type="entry name" value="FMN-dependent nitroreductase-like"/>
    <property type="match status" value="2"/>
</dbReference>
<dbReference type="Proteomes" id="UP000546126">
    <property type="component" value="Unassembled WGS sequence"/>
</dbReference>
<organism evidence="2 3">
    <name type="scientific">Nonomuraea rhodomycinica</name>
    <dbReference type="NCBI Taxonomy" id="1712872"/>
    <lineage>
        <taxon>Bacteria</taxon>
        <taxon>Bacillati</taxon>
        <taxon>Actinomycetota</taxon>
        <taxon>Actinomycetes</taxon>
        <taxon>Streptosporangiales</taxon>
        <taxon>Streptosporangiaceae</taxon>
        <taxon>Nonomuraea</taxon>
    </lineage>
</organism>
<feature type="region of interest" description="Disordered" evidence="1">
    <location>
        <begin position="569"/>
        <end position="588"/>
    </location>
</feature>
<dbReference type="InterPro" id="IPR000415">
    <property type="entry name" value="Nitroreductase-like"/>
</dbReference>
<evidence type="ECO:0000256" key="1">
    <source>
        <dbReference type="SAM" id="MobiDB-lite"/>
    </source>
</evidence>